<dbReference type="Gene3D" id="1.10.10.10">
    <property type="entry name" value="Winged helix-like DNA-binding domain superfamily/Winged helix DNA-binding domain"/>
    <property type="match status" value="1"/>
</dbReference>
<gene>
    <name evidence="5" type="ORF">LZ495_19020</name>
</gene>
<comment type="caution">
    <text evidence="5">The sequence shown here is derived from an EMBL/GenBank/DDBJ whole genome shotgun (WGS) entry which is preliminary data.</text>
</comment>
<dbReference type="AlphaFoldDB" id="A0AA41U155"/>
<evidence type="ECO:0000256" key="2">
    <source>
        <dbReference type="ARBA" id="ARBA00023125"/>
    </source>
</evidence>
<keyword evidence="3" id="KW-0804">Transcription</keyword>
<keyword evidence="2" id="KW-0238">DNA-binding</keyword>
<evidence type="ECO:0000313" key="6">
    <source>
        <dbReference type="Proteomes" id="UP001165378"/>
    </source>
</evidence>
<reference evidence="5" key="1">
    <citation type="submission" date="2022-01" db="EMBL/GenBank/DDBJ databases">
        <title>Genome-Based Taxonomic Classification of the Phylum Actinobacteria.</title>
        <authorList>
            <person name="Gao Y."/>
        </authorList>
    </citation>
    <scope>NUCLEOTIDE SEQUENCE</scope>
    <source>
        <strain evidence="5">KLBMP 8922</strain>
    </source>
</reference>
<protein>
    <submittedName>
        <fullName evidence="5">Helix-turn-helix transcriptional regulator</fullName>
    </submittedName>
</protein>
<dbReference type="InterPro" id="IPR036388">
    <property type="entry name" value="WH-like_DNA-bd_sf"/>
</dbReference>
<dbReference type="PANTHER" id="PTHR33204:SF29">
    <property type="entry name" value="TRANSCRIPTIONAL REGULATOR"/>
    <property type="match status" value="1"/>
</dbReference>
<keyword evidence="1" id="KW-0805">Transcription regulation</keyword>
<evidence type="ECO:0000256" key="3">
    <source>
        <dbReference type="ARBA" id="ARBA00023163"/>
    </source>
</evidence>
<dbReference type="SUPFAM" id="SSF46785">
    <property type="entry name" value="Winged helix' DNA-binding domain"/>
    <property type="match status" value="1"/>
</dbReference>
<dbReference type="InterPro" id="IPR036390">
    <property type="entry name" value="WH_DNA-bd_sf"/>
</dbReference>
<proteinExistence type="predicted"/>
<dbReference type="PROSITE" id="PS51118">
    <property type="entry name" value="HTH_HXLR"/>
    <property type="match status" value="1"/>
</dbReference>
<evidence type="ECO:0000256" key="1">
    <source>
        <dbReference type="ARBA" id="ARBA00023015"/>
    </source>
</evidence>
<name>A0AA41U155_9ACTN</name>
<feature type="domain" description="HTH hxlR-type" evidence="4">
    <location>
        <begin position="7"/>
        <end position="106"/>
    </location>
</feature>
<sequence length="116" mass="12974">MRGRHYSSGLEAAVDVVGGKWKALVLRALHAEPRRFGELKKDVAGITERELIEQLRELEGDGIVHREIYHQVPPMAEYSLTALGQELNTALDALGVWGTRHMDLIEERRFGIAAVS</sequence>
<dbReference type="PANTHER" id="PTHR33204">
    <property type="entry name" value="TRANSCRIPTIONAL REGULATOR, MARR FAMILY"/>
    <property type="match status" value="1"/>
</dbReference>
<dbReference type="EMBL" id="JAKFHA010000010">
    <property type="protein sequence ID" value="MCF2529291.1"/>
    <property type="molecule type" value="Genomic_DNA"/>
</dbReference>
<keyword evidence="6" id="KW-1185">Reference proteome</keyword>
<dbReference type="InterPro" id="IPR002577">
    <property type="entry name" value="HTH_HxlR"/>
</dbReference>
<accession>A0AA41U155</accession>
<dbReference type="Pfam" id="PF01638">
    <property type="entry name" value="HxlR"/>
    <property type="match status" value="1"/>
</dbReference>
<dbReference type="Proteomes" id="UP001165378">
    <property type="component" value="Unassembled WGS sequence"/>
</dbReference>
<dbReference type="GO" id="GO:0003677">
    <property type="term" value="F:DNA binding"/>
    <property type="evidence" value="ECO:0007669"/>
    <property type="project" value="UniProtKB-KW"/>
</dbReference>
<dbReference type="RefSeq" id="WP_235053526.1">
    <property type="nucleotide sequence ID" value="NZ_JAKFHA010000010.1"/>
</dbReference>
<evidence type="ECO:0000313" key="5">
    <source>
        <dbReference type="EMBL" id="MCF2529291.1"/>
    </source>
</evidence>
<evidence type="ECO:0000259" key="4">
    <source>
        <dbReference type="PROSITE" id="PS51118"/>
    </source>
</evidence>
<organism evidence="5 6">
    <name type="scientific">Yinghuangia soli</name>
    <dbReference type="NCBI Taxonomy" id="2908204"/>
    <lineage>
        <taxon>Bacteria</taxon>
        <taxon>Bacillati</taxon>
        <taxon>Actinomycetota</taxon>
        <taxon>Actinomycetes</taxon>
        <taxon>Kitasatosporales</taxon>
        <taxon>Streptomycetaceae</taxon>
        <taxon>Yinghuangia</taxon>
    </lineage>
</organism>